<dbReference type="AlphaFoldDB" id="A0A7I8D6W1"/>
<dbReference type="PANTHER" id="PTHR43619">
    <property type="entry name" value="S-ADENOSYL-L-METHIONINE-DEPENDENT METHYLTRANSFERASE YKTD-RELATED"/>
    <property type="match status" value="1"/>
</dbReference>
<keyword evidence="1" id="KW-0489">Methyltransferase</keyword>
<dbReference type="InterPro" id="IPR007213">
    <property type="entry name" value="Ppm1/Ppm2/Tcmp"/>
</dbReference>
<name>A0A7I8D6W1_9FIRM</name>
<reference evidence="4" key="1">
    <citation type="submission" date="2020-07" db="EMBL/GenBank/DDBJ databases">
        <title>Complete genome sequencing of Clostridia bacterium strain 12CBH8.</title>
        <authorList>
            <person name="Sakamoto M."/>
            <person name="Murakami T."/>
            <person name="Mori H."/>
        </authorList>
    </citation>
    <scope>NUCLEOTIDE SEQUENCE [LARGE SCALE GENOMIC DNA]</scope>
    <source>
        <strain evidence="4">12CBH8</strain>
    </source>
</reference>
<dbReference type="PIRSF" id="PIRSF028177">
    <property type="entry name" value="Polyketide_synth_Omtfrase_TcmP"/>
    <property type="match status" value="1"/>
</dbReference>
<dbReference type="SUPFAM" id="SSF53335">
    <property type="entry name" value="S-adenosyl-L-methionine-dependent methyltransferases"/>
    <property type="match status" value="1"/>
</dbReference>
<dbReference type="KEGG" id="sman:C12CBH8_18680"/>
<sequence>MDNVNNTLYIPLYGKAKVSQMGIILEDRTAEKIWAENAVLLGKKSKSKWLAYFMAMRARVFDDWVRKMLAMDSEVLVLHIGCGLDSRVHRVGASGVLWYDLDFPEVIARRRKYYSEDVDYHMVAGDAAQPAWLVEIPRNRTAVIVMEGMAMYLPPDAMERMMAMLSQHFSSAHLMMDVYTNLGAKLSKWKNPVTEVGVTTVYGLEHPAAPLGKSQIRYVREHSMTPPELVNQLTGMERVLFRFLFAGGTAKKLYRMYEYEW</sequence>
<dbReference type="RefSeq" id="WP_215533111.1">
    <property type="nucleotide sequence ID" value="NZ_AP023321.1"/>
</dbReference>
<dbReference type="Gene3D" id="3.40.50.150">
    <property type="entry name" value="Vaccinia Virus protein VP39"/>
    <property type="match status" value="1"/>
</dbReference>
<dbReference type="Pfam" id="PF04072">
    <property type="entry name" value="LCM"/>
    <property type="match status" value="1"/>
</dbReference>
<evidence type="ECO:0000313" key="3">
    <source>
        <dbReference type="EMBL" id="BCI61229.1"/>
    </source>
</evidence>
<evidence type="ECO:0008006" key="5">
    <source>
        <dbReference type="Google" id="ProtNLM"/>
    </source>
</evidence>
<dbReference type="InterPro" id="IPR016874">
    <property type="entry name" value="TcmP-like"/>
</dbReference>
<evidence type="ECO:0000313" key="4">
    <source>
        <dbReference type="Proteomes" id="UP000593890"/>
    </source>
</evidence>
<dbReference type="PANTHER" id="PTHR43619:SF2">
    <property type="entry name" value="S-ADENOSYL-L-METHIONINE-DEPENDENT METHYLTRANSFERASES SUPERFAMILY PROTEIN"/>
    <property type="match status" value="1"/>
</dbReference>
<dbReference type="GO" id="GO:0008168">
    <property type="term" value="F:methyltransferase activity"/>
    <property type="evidence" value="ECO:0007669"/>
    <property type="project" value="UniProtKB-KW"/>
</dbReference>
<dbReference type="InterPro" id="IPR029063">
    <property type="entry name" value="SAM-dependent_MTases_sf"/>
</dbReference>
<evidence type="ECO:0000256" key="1">
    <source>
        <dbReference type="ARBA" id="ARBA00022603"/>
    </source>
</evidence>
<gene>
    <name evidence="3" type="ORF">C12CBH8_18680</name>
</gene>
<dbReference type="GO" id="GO:0032259">
    <property type="term" value="P:methylation"/>
    <property type="evidence" value="ECO:0007669"/>
    <property type="project" value="UniProtKB-KW"/>
</dbReference>
<keyword evidence="2" id="KW-0808">Transferase</keyword>
<evidence type="ECO:0000256" key="2">
    <source>
        <dbReference type="ARBA" id="ARBA00022679"/>
    </source>
</evidence>
<organism evidence="3 4">
    <name type="scientific">Solibaculum mannosilyticum</name>
    <dbReference type="NCBI Taxonomy" id="2780922"/>
    <lineage>
        <taxon>Bacteria</taxon>
        <taxon>Bacillati</taxon>
        <taxon>Bacillota</taxon>
        <taxon>Clostridia</taxon>
        <taxon>Eubacteriales</taxon>
        <taxon>Oscillospiraceae</taxon>
        <taxon>Solibaculum</taxon>
    </lineage>
</organism>
<proteinExistence type="predicted"/>
<dbReference type="EMBL" id="AP023321">
    <property type="protein sequence ID" value="BCI61229.1"/>
    <property type="molecule type" value="Genomic_DNA"/>
</dbReference>
<accession>A0A7I8D6W1</accession>
<keyword evidence="4" id="KW-1185">Reference proteome</keyword>
<protein>
    <recommendedName>
        <fullName evidence="5">Class I SAM-dependent methyltransferase</fullName>
    </recommendedName>
</protein>
<dbReference type="Proteomes" id="UP000593890">
    <property type="component" value="Chromosome"/>
</dbReference>